<keyword evidence="3" id="KW-1185">Reference proteome</keyword>
<comment type="caution">
    <text evidence="2">The sequence shown here is derived from an EMBL/GenBank/DDBJ whole genome shotgun (WGS) entry which is preliminary data.</text>
</comment>
<dbReference type="InterPro" id="IPR032466">
    <property type="entry name" value="Metal_Hydrolase"/>
</dbReference>
<keyword evidence="2" id="KW-0378">Hydrolase</keyword>
<reference evidence="2 3" key="1">
    <citation type="submission" date="2020-08" db="EMBL/GenBank/DDBJ databases">
        <title>Sequencing the genomes of 1000 actinobacteria strains.</title>
        <authorList>
            <person name="Klenk H.-P."/>
        </authorList>
    </citation>
    <scope>NUCLEOTIDE SEQUENCE [LARGE SCALE GENOMIC DNA]</scope>
    <source>
        <strain evidence="2 3">DSM 45859</strain>
    </source>
</reference>
<dbReference type="RefSeq" id="WP_184783833.1">
    <property type="nucleotide sequence ID" value="NZ_JACHMG010000001.1"/>
</dbReference>
<evidence type="ECO:0000313" key="2">
    <source>
        <dbReference type="EMBL" id="MBB4689270.1"/>
    </source>
</evidence>
<dbReference type="AlphaFoldDB" id="A0A840J5G1"/>
<dbReference type="InterPro" id="IPR006680">
    <property type="entry name" value="Amidohydro-rel"/>
</dbReference>
<sequence>MPLPRRQLDPAALRALVDTLGVSQVMVGSDYPYPLGERPAGDVVRRARYLEEAEIAAITHGNAHRFLGPADG</sequence>
<evidence type="ECO:0000313" key="3">
    <source>
        <dbReference type="Proteomes" id="UP000581769"/>
    </source>
</evidence>
<name>A0A840J5G1_9PSEU</name>
<dbReference type="EMBL" id="JACHMG010000001">
    <property type="protein sequence ID" value="MBB4689270.1"/>
    <property type="molecule type" value="Genomic_DNA"/>
</dbReference>
<organism evidence="2 3">
    <name type="scientific">Amycolatopsis jiangsuensis</name>
    <dbReference type="NCBI Taxonomy" id="1181879"/>
    <lineage>
        <taxon>Bacteria</taxon>
        <taxon>Bacillati</taxon>
        <taxon>Actinomycetota</taxon>
        <taxon>Actinomycetes</taxon>
        <taxon>Pseudonocardiales</taxon>
        <taxon>Pseudonocardiaceae</taxon>
        <taxon>Amycolatopsis</taxon>
    </lineage>
</organism>
<feature type="domain" description="Amidohydrolase-related" evidence="1">
    <location>
        <begin position="9"/>
        <end position="68"/>
    </location>
</feature>
<dbReference type="SUPFAM" id="SSF51556">
    <property type="entry name" value="Metallo-dependent hydrolases"/>
    <property type="match status" value="1"/>
</dbReference>
<proteinExistence type="predicted"/>
<evidence type="ECO:0000259" key="1">
    <source>
        <dbReference type="Pfam" id="PF04909"/>
    </source>
</evidence>
<dbReference type="Gene3D" id="3.20.20.140">
    <property type="entry name" value="Metal-dependent hydrolases"/>
    <property type="match status" value="1"/>
</dbReference>
<dbReference type="GO" id="GO:0016787">
    <property type="term" value="F:hydrolase activity"/>
    <property type="evidence" value="ECO:0007669"/>
    <property type="project" value="UniProtKB-KW"/>
</dbReference>
<dbReference type="Proteomes" id="UP000581769">
    <property type="component" value="Unassembled WGS sequence"/>
</dbReference>
<dbReference type="Pfam" id="PF04909">
    <property type="entry name" value="Amidohydro_2"/>
    <property type="match status" value="1"/>
</dbReference>
<accession>A0A840J5G1</accession>
<protein>
    <submittedName>
        <fullName evidence="2">Putative TIM-barrel fold metal-dependent hydrolase</fullName>
    </submittedName>
</protein>
<gene>
    <name evidence="2" type="ORF">BJY18_006755</name>
</gene>